<feature type="coiled-coil region" evidence="1">
    <location>
        <begin position="15"/>
        <end position="60"/>
    </location>
</feature>
<sequence>MSENDDKPAFTGKALKVYNRMLERVVKRLNEVERKSWDSLHEAVEEAVEFENGLEELTREEVDLLAAYVRRDVSHLMHFVGETGEGVGEWLRLDLALIEHQLLDLLFSVADKTRLDTLELDHKLHHQPGQYISGEIATAGVLRCVACGHMLCLVETSHIEPCEACGSHYFERVTARWPHEPEVSGDTAD</sequence>
<proteinExistence type="predicted"/>
<evidence type="ECO:0000313" key="3">
    <source>
        <dbReference type="Proteomes" id="UP000313645"/>
    </source>
</evidence>
<evidence type="ECO:0000313" key="2">
    <source>
        <dbReference type="EMBL" id="TBW56839.1"/>
    </source>
</evidence>
<reference evidence="2 3" key="1">
    <citation type="submission" date="2019-02" db="EMBL/GenBank/DDBJ databases">
        <title>Marinobacter halodurans sp. nov., a marine bacterium isolated from sea tidal flat.</title>
        <authorList>
            <person name="Yoo Y."/>
            <person name="Lee D.W."/>
            <person name="Kim B.S."/>
            <person name="Kim J.-J."/>
        </authorList>
    </citation>
    <scope>NUCLEOTIDE SEQUENCE [LARGE SCALE GENOMIC DNA]</scope>
    <source>
        <strain evidence="2 3">YJ-S3-2</strain>
    </source>
</reference>
<accession>A0ABY1ZM01</accession>
<organism evidence="2 3">
    <name type="scientific">Marinobacter halodurans</name>
    <dbReference type="NCBI Taxonomy" id="2528979"/>
    <lineage>
        <taxon>Bacteria</taxon>
        <taxon>Pseudomonadati</taxon>
        <taxon>Pseudomonadota</taxon>
        <taxon>Gammaproteobacteria</taxon>
        <taxon>Pseudomonadales</taxon>
        <taxon>Marinobacteraceae</taxon>
        <taxon>Marinobacter</taxon>
    </lineage>
</organism>
<gene>
    <name evidence="2" type="ORF">EZI54_07755</name>
</gene>
<protein>
    <submittedName>
        <fullName evidence="2">Metalloendopeptidase</fullName>
    </submittedName>
</protein>
<name>A0ABY1ZM01_9GAMM</name>
<comment type="caution">
    <text evidence="2">The sequence shown here is derived from an EMBL/GenBank/DDBJ whole genome shotgun (WGS) entry which is preliminary data.</text>
</comment>
<keyword evidence="3" id="KW-1185">Reference proteome</keyword>
<dbReference type="Pfam" id="PF07295">
    <property type="entry name" value="DUF1451"/>
    <property type="match status" value="1"/>
</dbReference>
<dbReference type="Proteomes" id="UP000313645">
    <property type="component" value="Unassembled WGS sequence"/>
</dbReference>
<dbReference type="InterPro" id="IPR009912">
    <property type="entry name" value="DUF1451"/>
</dbReference>
<dbReference type="RefSeq" id="WP_131480711.1">
    <property type="nucleotide sequence ID" value="NZ_SJDL01000009.1"/>
</dbReference>
<dbReference type="EMBL" id="SJDL01000009">
    <property type="protein sequence ID" value="TBW56839.1"/>
    <property type="molecule type" value="Genomic_DNA"/>
</dbReference>
<evidence type="ECO:0000256" key="1">
    <source>
        <dbReference type="SAM" id="Coils"/>
    </source>
</evidence>
<keyword evidence="1" id="KW-0175">Coiled coil</keyword>